<dbReference type="SUPFAM" id="SSF52402">
    <property type="entry name" value="Adenine nucleotide alpha hydrolases-like"/>
    <property type="match status" value="1"/>
</dbReference>
<sequence>MYKRILVPIDLQEPDDRARCMGLERSIELCRLYKAQLYILTVVPDMGMPIVANYFPPDAGDKIVGEAEEMLHEMVGVYIPDDIDANYLVAQGSIYRRILRMAEKINADLIVMPAHRLKLQDYLLGTNTAKVVRHAQCSVLVVRYDSEESCAIFDQSADQEDED</sequence>
<dbReference type="InterPro" id="IPR006016">
    <property type="entry name" value="UspA"/>
</dbReference>
<dbReference type="PRINTS" id="PR01438">
    <property type="entry name" value="UNVRSLSTRESS"/>
</dbReference>
<dbReference type="PANTHER" id="PTHR46268:SF6">
    <property type="entry name" value="UNIVERSAL STRESS PROTEIN UP12"/>
    <property type="match status" value="1"/>
</dbReference>
<dbReference type="PANTHER" id="PTHR46268">
    <property type="entry name" value="STRESS RESPONSE PROTEIN NHAX"/>
    <property type="match status" value="1"/>
</dbReference>
<protein>
    <submittedName>
        <fullName evidence="3">Nucleotide-binding universal stress protein, UspA family</fullName>
    </submittedName>
</protein>
<dbReference type="STRING" id="52560.SAMN04488082_12619"/>
<dbReference type="Gene3D" id="3.40.50.620">
    <property type="entry name" value="HUPs"/>
    <property type="match status" value="1"/>
</dbReference>
<name>A0A1I3ZRP7_9BACT</name>
<evidence type="ECO:0000259" key="2">
    <source>
        <dbReference type="Pfam" id="PF00582"/>
    </source>
</evidence>
<dbReference type="EMBL" id="FORX01000026">
    <property type="protein sequence ID" value="SFK46219.1"/>
    <property type="molecule type" value="Genomic_DNA"/>
</dbReference>
<dbReference type="AlphaFoldDB" id="A0A1I3ZRP7"/>
<organism evidence="3 4">
    <name type="scientific">Desulfomicrobium apsheronum</name>
    <dbReference type="NCBI Taxonomy" id="52560"/>
    <lineage>
        <taxon>Bacteria</taxon>
        <taxon>Pseudomonadati</taxon>
        <taxon>Thermodesulfobacteriota</taxon>
        <taxon>Desulfovibrionia</taxon>
        <taxon>Desulfovibrionales</taxon>
        <taxon>Desulfomicrobiaceae</taxon>
        <taxon>Desulfomicrobium</taxon>
    </lineage>
</organism>
<dbReference type="CDD" id="cd00293">
    <property type="entry name" value="USP-like"/>
    <property type="match status" value="1"/>
</dbReference>
<evidence type="ECO:0000256" key="1">
    <source>
        <dbReference type="ARBA" id="ARBA00008791"/>
    </source>
</evidence>
<feature type="domain" description="UspA" evidence="2">
    <location>
        <begin position="1"/>
        <end position="143"/>
    </location>
</feature>
<gene>
    <name evidence="3" type="ORF">SAMN04488082_12619</name>
</gene>
<proteinExistence type="inferred from homology"/>
<dbReference type="InterPro" id="IPR006015">
    <property type="entry name" value="Universal_stress_UspA"/>
</dbReference>
<keyword evidence="4" id="KW-1185">Reference proteome</keyword>
<dbReference type="RefSeq" id="WP_092379147.1">
    <property type="nucleotide sequence ID" value="NZ_FORX01000026.1"/>
</dbReference>
<dbReference type="InterPro" id="IPR014729">
    <property type="entry name" value="Rossmann-like_a/b/a_fold"/>
</dbReference>
<evidence type="ECO:0000313" key="4">
    <source>
        <dbReference type="Proteomes" id="UP000198635"/>
    </source>
</evidence>
<evidence type="ECO:0000313" key="3">
    <source>
        <dbReference type="EMBL" id="SFK46219.1"/>
    </source>
</evidence>
<reference evidence="4" key="1">
    <citation type="submission" date="2016-10" db="EMBL/GenBank/DDBJ databases">
        <authorList>
            <person name="Varghese N."/>
            <person name="Submissions S."/>
        </authorList>
    </citation>
    <scope>NUCLEOTIDE SEQUENCE [LARGE SCALE GENOMIC DNA]</scope>
    <source>
        <strain evidence="4">DSM 5918</strain>
    </source>
</reference>
<dbReference type="Pfam" id="PF00582">
    <property type="entry name" value="Usp"/>
    <property type="match status" value="1"/>
</dbReference>
<dbReference type="Proteomes" id="UP000198635">
    <property type="component" value="Unassembled WGS sequence"/>
</dbReference>
<accession>A0A1I3ZRP7</accession>
<dbReference type="OrthoDB" id="9788959at2"/>
<comment type="similarity">
    <text evidence="1">Belongs to the universal stress protein A family.</text>
</comment>